<organism evidence="2 3">
    <name type="scientific">Lactobacillus helsingborgensis</name>
    <dbReference type="NCBI Taxonomy" id="1218494"/>
    <lineage>
        <taxon>Bacteria</taxon>
        <taxon>Bacillati</taxon>
        <taxon>Bacillota</taxon>
        <taxon>Bacilli</taxon>
        <taxon>Lactobacillales</taxon>
        <taxon>Lactobacillaceae</taxon>
        <taxon>Lactobacillus</taxon>
    </lineage>
</organism>
<dbReference type="Pfam" id="PF00121">
    <property type="entry name" value="TIM"/>
    <property type="match status" value="1"/>
</dbReference>
<name>A0AA47B3Q7_9LACO</name>
<dbReference type="AlphaFoldDB" id="A0AA47B3Q7"/>
<gene>
    <name evidence="2" type="ORF">LDX53_07870</name>
</gene>
<dbReference type="EC" id="5.3.1.1" evidence="2"/>
<dbReference type="EMBL" id="CP084389">
    <property type="protein sequence ID" value="UZX29479.1"/>
    <property type="molecule type" value="Genomic_DNA"/>
</dbReference>
<reference evidence="2" key="1">
    <citation type="submission" date="2021-09" db="EMBL/GenBank/DDBJ databases">
        <title>Lactobacillus species from Apis mellifera, Switzerland.</title>
        <authorList>
            <person name="Pfister J."/>
            <person name="Brown A."/>
            <person name="Neumann P."/>
            <person name="Collaud A."/>
            <person name="Retschnig G."/>
            <person name="Perreten V."/>
        </authorList>
    </citation>
    <scope>NUCLEOTIDE SEQUENCE</scope>
    <source>
        <strain evidence="2">IBH002</strain>
    </source>
</reference>
<dbReference type="RefSeq" id="WP_046327681.1">
    <property type="nucleotide sequence ID" value="NZ_BPOZ01000001.1"/>
</dbReference>
<dbReference type="Proteomes" id="UP001164557">
    <property type="component" value="Chromosome"/>
</dbReference>
<dbReference type="InterPro" id="IPR000652">
    <property type="entry name" value="Triosephosphate_isomerase"/>
</dbReference>
<evidence type="ECO:0000313" key="2">
    <source>
        <dbReference type="EMBL" id="UZX29479.1"/>
    </source>
</evidence>
<sequence length="228" mass="24492">MKLVQKPFLMVNPKVYLYGEELVKLAKIADNLAQKYQIDILFTAPLIDLPAIKAATNHLLLTAQHMDPVVAGRGMGHVLPEGLKAAGVKAVVLNHAENPLTVNVLARTIKRAKELGLYSIVCADSVAECRAIAELEPNMMICEPTSLIGTHQTSDDEYITSTVQAIKAINSNIMVLEAAGVSTGADVQKVLQLGADGTGGTSGIVCAADWEKKISEMLEPMKQFQRGE</sequence>
<evidence type="ECO:0000313" key="3">
    <source>
        <dbReference type="Proteomes" id="UP001164557"/>
    </source>
</evidence>
<keyword evidence="3" id="KW-1185">Reference proteome</keyword>
<accession>A0AA47B3Q7</accession>
<dbReference type="NCBIfam" id="NF003302">
    <property type="entry name" value="PRK04302.1"/>
    <property type="match status" value="1"/>
</dbReference>
<keyword evidence="1 2" id="KW-0413">Isomerase</keyword>
<proteinExistence type="predicted"/>
<evidence type="ECO:0000256" key="1">
    <source>
        <dbReference type="ARBA" id="ARBA00023235"/>
    </source>
</evidence>
<dbReference type="Gene3D" id="3.20.20.70">
    <property type="entry name" value="Aldolase class I"/>
    <property type="match status" value="1"/>
</dbReference>
<dbReference type="SUPFAM" id="SSF51351">
    <property type="entry name" value="Triosephosphate isomerase (TIM)"/>
    <property type="match status" value="1"/>
</dbReference>
<dbReference type="GO" id="GO:0004807">
    <property type="term" value="F:triose-phosphate isomerase activity"/>
    <property type="evidence" value="ECO:0007669"/>
    <property type="project" value="UniProtKB-EC"/>
</dbReference>
<dbReference type="PROSITE" id="PS51440">
    <property type="entry name" value="TIM_2"/>
    <property type="match status" value="1"/>
</dbReference>
<dbReference type="InterPro" id="IPR035990">
    <property type="entry name" value="TIM_sf"/>
</dbReference>
<protein>
    <submittedName>
        <fullName evidence="2">Triose-phosphate isomerase</fullName>
        <ecNumber evidence="2">5.3.1.1</ecNumber>
    </submittedName>
</protein>
<dbReference type="InterPro" id="IPR013785">
    <property type="entry name" value="Aldolase_TIM"/>
</dbReference>